<dbReference type="KEGG" id="ble:BleG1_0171"/>
<dbReference type="InterPro" id="IPR001412">
    <property type="entry name" value="aa-tRNA-synth_I_CS"/>
</dbReference>
<reference evidence="11 12" key="1">
    <citation type="journal article" date="2014" name="Gene">
        <title>A comparative genomic analysis of the alkalitolerant soil bacterium Bacillus lehensis G1.</title>
        <authorList>
            <person name="Noor Y.M."/>
            <person name="Samsulrizal N.H."/>
            <person name="Jema'on N.A."/>
            <person name="Low K.O."/>
            <person name="Ramli A.N."/>
            <person name="Alias N.I."/>
            <person name="Damis S.I."/>
            <person name="Fuzi S.F."/>
            <person name="Isa M.N."/>
            <person name="Murad A.M."/>
            <person name="Raih M.F."/>
            <person name="Bakar F.D."/>
            <person name="Najimudin N."/>
            <person name="Mahadi N.M."/>
            <person name="Illias R.M."/>
        </authorList>
    </citation>
    <scope>NUCLEOTIDE SEQUENCE [LARGE SCALE GENOMIC DNA]</scope>
    <source>
        <strain evidence="11 12">G1</strain>
    </source>
</reference>
<dbReference type="GO" id="GO:0004830">
    <property type="term" value="F:tryptophan-tRNA ligase activity"/>
    <property type="evidence" value="ECO:0007669"/>
    <property type="project" value="UniProtKB-UniRule"/>
</dbReference>
<comment type="catalytic activity">
    <reaction evidence="8">
        <text>tRNA(Trp) + L-tryptophan + ATP = L-tryptophyl-tRNA(Trp) + AMP + diphosphate + H(+)</text>
        <dbReference type="Rhea" id="RHEA:24080"/>
        <dbReference type="Rhea" id="RHEA-COMP:9671"/>
        <dbReference type="Rhea" id="RHEA-COMP:9705"/>
        <dbReference type="ChEBI" id="CHEBI:15378"/>
        <dbReference type="ChEBI" id="CHEBI:30616"/>
        <dbReference type="ChEBI" id="CHEBI:33019"/>
        <dbReference type="ChEBI" id="CHEBI:57912"/>
        <dbReference type="ChEBI" id="CHEBI:78442"/>
        <dbReference type="ChEBI" id="CHEBI:78535"/>
        <dbReference type="ChEBI" id="CHEBI:456215"/>
        <dbReference type="EC" id="6.1.1.2"/>
    </reaction>
</comment>
<dbReference type="AlphaFoldDB" id="A0A060LY91"/>
<dbReference type="InterPro" id="IPR002305">
    <property type="entry name" value="aa-tRNA-synth_Ic"/>
</dbReference>
<keyword evidence="6 10" id="KW-0648">Protein biosynthesis</keyword>
<evidence type="ECO:0000256" key="3">
    <source>
        <dbReference type="ARBA" id="ARBA00022598"/>
    </source>
</evidence>
<dbReference type="OrthoDB" id="9801042at2"/>
<dbReference type="GO" id="GO:0006436">
    <property type="term" value="P:tryptophanyl-tRNA aminoacylation"/>
    <property type="evidence" value="ECO:0007669"/>
    <property type="project" value="UniProtKB-UniRule"/>
</dbReference>
<name>A0A060LY91_9BACI</name>
<dbReference type="STRING" id="1246626.BleG1_0171"/>
<dbReference type="NCBIfam" id="NF009207">
    <property type="entry name" value="PRK12556.1"/>
    <property type="match status" value="1"/>
</dbReference>
<dbReference type="InterPro" id="IPR050203">
    <property type="entry name" value="Trp-tRNA_synthetase"/>
</dbReference>
<proteinExistence type="inferred from homology"/>
<dbReference type="Gene3D" id="1.10.240.10">
    <property type="entry name" value="Tyrosyl-Transfer RNA Synthetase"/>
    <property type="match status" value="1"/>
</dbReference>
<dbReference type="Gene3D" id="3.40.50.620">
    <property type="entry name" value="HUPs"/>
    <property type="match status" value="1"/>
</dbReference>
<keyword evidence="3 10" id="KW-0436">Ligase</keyword>
<dbReference type="NCBIfam" id="TIGR00233">
    <property type="entry name" value="trpS"/>
    <property type="match status" value="1"/>
</dbReference>
<dbReference type="HOGENOM" id="CLU_029244_5_0_9"/>
<evidence type="ECO:0000256" key="8">
    <source>
        <dbReference type="ARBA" id="ARBA00049929"/>
    </source>
</evidence>
<dbReference type="RefSeq" id="WP_038476035.1">
    <property type="nucleotide sequence ID" value="NZ_CP003923.1"/>
</dbReference>
<keyword evidence="7 10" id="KW-0030">Aminoacyl-tRNA synthetase</keyword>
<dbReference type="Pfam" id="PF00579">
    <property type="entry name" value="tRNA-synt_1b"/>
    <property type="match status" value="1"/>
</dbReference>
<dbReference type="EMBL" id="CP003923">
    <property type="protein sequence ID" value="AIC92779.1"/>
    <property type="molecule type" value="Genomic_DNA"/>
</dbReference>
<evidence type="ECO:0000256" key="4">
    <source>
        <dbReference type="ARBA" id="ARBA00022741"/>
    </source>
</evidence>
<evidence type="ECO:0000256" key="2">
    <source>
        <dbReference type="ARBA" id="ARBA00013161"/>
    </source>
</evidence>
<dbReference type="EC" id="6.1.1.2" evidence="2 9"/>
<dbReference type="PANTHER" id="PTHR43766">
    <property type="entry name" value="TRYPTOPHAN--TRNA LIGASE, MITOCHONDRIAL"/>
    <property type="match status" value="1"/>
</dbReference>
<evidence type="ECO:0000256" key="7">
    <source>
        <dbReference type="ARBA" id="ARBA00023146"/>
    </source>
</evidence>
<dbReference type="PATRIC" id="fig|1246626.3.peg.154"/>
<sequence length="328" mass="36690">MKRSLTGIKPTGDIHLGNYIGAIKPALKLAANHESYYFVANGHGLTKPHQKEELHALTKGVVASWLALGLDPNQTTLYRQSDIPEVFELSWILATLSPKGLMNRAHAYKAMVDENEANSRELDAGINMGLFTYPILMAADILLVEPDVVPVGKDQMQHIEIARDLGLALRNQHKVTVKLPEPYIMEDVAVLPGLDGRKMSKSYGNTIPLFVEKNELKKRIYKIKTDSLPPSAPKDPATSTIYMLYKQFATTEEVKGLEGAFQEGIGWGDAKGELFRVANRELEEPRELYKEWLANPEKMERVLEDGADRVRQVSVPFLQTIKKELGLT</sequence>
<dbReference type="PROSITE" id="PS00178">
    <property type="entry name" value="AA_TRNA_LIGASE_I"/>
    <property type="match status" value="1"/>
</dbReference>
<dbReference type="InterPro" id="IPR002306">
    <property type="entry name" value="Trp-tRNA-ligase"/>
</dbReference>
<keyword evidence="12" id="KW-1185">Reference proteome</keyword>
<dbReference type="PANTHER" id="PTHR43766:SF1">
    <property type="entry name" value="TRYPTOPHAN--TRNA LIGASE, MITOCHONDRIAL"/>
    <property type="match status" value="1"/>
</dbReference>
<comment type="similarity">
    <text evidence="1 10">Belongs to the class-I aminoacyl-tRNA synthetase family.</text>
</comment>
<evidence type="ECO:0000256" key="1">
    <source>
        <dbReference type="ARBA" id="ARBA00005594"/>
    </source>
</evidence>
<evidence type="ECO:0000313" key="11">
    <source>
        <dbReference type="EMBL" id="AIC92779.1"/>
    </source>
</evidence>
<dbReference type="eggNOG" id="COG0180">
    <property type="taxonomic scope" value="Bacteria"/>
</dbReference>
<evidence type="ECO:0000256" key="9">
    <source>
        <dbReference type="NCBIfam" id="TIGR00233"/>
    </source>
</evidence>
<dbReference type="SUPFAM" id="SSF52374">
    <property type="entry name" value="Nucleotidylyl transferase"/>
    <property type="match status" value="1"/>
</dbReference>
<keyword evidence="5 10" id="KW-0067">ATP-binding</keyword>
<evidence type="ECO:0000256" key="10">
    <source>
        <dbReference type="RuleBase" id="RU363036"/>
    </source>
</evidence>
<dbReference type="GO" id="GO:0005829">
    <property type="term" value="C:cytosol"/>
    <property type="evidence" value="ECO:0007669"/>
    <property type="project" value="TreeGrafter"/>
</dbReference>
<keyword evidence="4 10" id="KW-0547">Nucleotide-binding</keyword>
<evidence type="ECO:0000256" key="6">
    <source>
        <dbReference type="ARBA" id="ARBA00022917"/>
    </source>
</evidence>
<dbReference type="FunFam" id="1.10.240.10:FF:000005">
    <property type="entry name" value="Tryptophan--tRNA ligase"/>
    <property type="match status" value="1"/>
</dbReference>
<evidence type="ECO:0000313" key="12">
    <source>
        <dbReference type="Proteomes" id="UP000027142"/>
    </source>
</evidence>
<accession>A0A060LY91</accession>
<evidence type="ECO:0000256" key="5">
    <source>
        <dbReference type="ARBA" id="ARBA00022840"/>
    </source>
</evidence>
<protein>
    <recommendedName>
        <fullName evidence="2 9">Tryptophan--tRNA ligase</fullName>
        <ecNumber evidence="2 9">6.1.1.2</ecNumber>
    </recommendedName>
</protein>
<dbReference type="PRINTS" id="PR01039">
    <property type="entry name" value="TRNASYNTHTRP"/>
</dbReference>
<dbReference type="GO" id="GO:0005524">
    <property type="term" value="F:ATP binding"/>
    <property type="evidence" value="ECO:0007669"/>
    <property type="project" value="UniProtKB-KW"/>
</dbReference>
<dbReference type="Proteomes" id="UP000027142">
    <property type="component" value="Chromosome"/>
</dbReference>
<gene>
    <name evidence="11" type="ORF">BleG1_0171</name>
</gene>
<dbReference type="InterPro" id="IPR014729">
    <property type="entry name" value="Rossmann-like_a/b/a_fold"/>
</dbReference>
<organism evidence="11 12">
    <name type="scientific">Shouchella lehensis G1</name>
    <dbReference type="NCBI Taxonomy" id="1246626"/>
    <lineage>
        <taxon>Bacteria</taxon>
        <taxon>Bacillati</taxon>
        <taxon>Bacillota</taxon>
        <taxon>Bacilli</taxon>
        <taxon>Bacillales</taxon>
        <taxon>Bacillaceae</taxon>
        <taxon>Shouchella</taxon>
    </lineage>
</organism>